<evidence type="ECO:0000256" key="4">
    <source>
        <dbReference type="ARBA" id="ARBA00022692"/>
    </source>
</evidence>
<dbReference type="GO" id="GO:0005886">
    <property type="term" value="C:plasma membrane"/>
    <property type="evidence" value="ECO:0007669"/>
    <property type="project" value="UniProtKB-SubCell"/>
</dbReference>
<dbReference type="InterPro" id="IPR011527">
    <property type="entry name" value="ABC1_TM_dom"/>
</dbReference>
<evidence type="ECO:0000259" key="10">
    <source>
        <dbReference type="PROSITE" id="PS50893"/>
    </source>
</evidence>
<dbReference type="SUPFAM" id="SSF52540">
    <property type="entry name" value="P-loop containing nucleoside triphosphate hydrolases"/>
    <property type="match status" value="1"/>
</dbReference>
<dbReference type="GO" id="GO:0015421">
    <property type="term" value="F:ABC-type oligopeptide transporter activity"/>
    <property type="evidence" value="ECO:0007669"/>
    <property type="project" value="TreeGrafter"/>
</dbReference>
<keyword evidence="4 9" id="KW-0812">Transmembrane</keyword>
<gene>
    <name evidence="12" type="ORF">B7O87_06005</name>
</gene>
<evidence type="ECO:0000313" key="13">
    <source>
        <dbReference type="Proteomes" id="UP000192997"/>
    </source>
</evidence>
<dbReference type="PROSITE" id="PS50929">
    <property type="entry name" value="ABC_TM1F"/>
    <property type="match status" value="1"/>
</dbReference>
<evidence type="ECO:0000256" key="3">
    <source>
        <dbReference type="ARBA" id="ARBA00022475"/>
    </source>
</evidence>
<comment type="caution">
    <text evidence="12">The sequence shown here is derived from an EMBL/GenBank/DDBJ whole genome shotgun (WGS) entry which is preliminary data.</text>
</comment>
<dbReference type="Gene3D" id="1.20.1560.10">
    <property type="entry name" value="ABC transporter type 1, transmembrane domain"/>
    <property type="match status" value="1"/>
</dbReference>
<sequence length="582" mass="64939">MSIWKFLQTVIKYIYPYKWMAIFLILGRIFEGIFNAGMGASFKFIIDQAIIPQDYDLLIFILLLLGGSTILFTIISLLVDYFDAQFSILIANGIRRDLFNHIQILSMRFFGINSAGNIVNRFLADTEKVEYCIIQGMTVIFLNITHIIFSGVYLFYLNWKLALFSSLGLIICTFAPTIAIRFATQPNYELRQKEGYLASIIEENIISQTVIKVLGLETRMSEDFTNQLVELKQIYVTSKFLSYLVQRVPEITFILVQIIILGVSSLMTYQNWISVGTLVSNQVVLMGLHSSINYFSWGLPHVINGAAGMQRIEDILQEVPKIKDASDAIELSNFEREIYFDNVSFKYSEDRCGIENLSLKIRKGDFVAFVGGSGAGKSTIVNLITRLYEPTSGKILFDGIDLCQATMGSLRSQIGLVSQEVILFNYSMRENIRMGNLKATDEAVETAAKAAQIHDFILTLPEGYDSSVGDRGGQLSGGQKQRIALARALIRNPAILILDEATSALDPLTEAEIISTLEQLAKERTVIVITHSLKQVLGANTIFVLENGKLVASGSHGNLIEQEGLYASLWQVVSTPTQLNPV</sequence>
<dbReference type="SUPFAM" id="SSF90123">
    <property type="entry name" value="ABC transporter transmembrane region"/>
    <property type="match status" value="1"/>
</dbReference>
<evidence type="ECO:0000256" key="1">
    <source>
        <dbReference type="ARBA" id="ARBA00004651"/>
    </source>
</evidence>
<dbReference type="Proteomes" id="UP000192997">
    <property type="component" value="Unassembled WGS sequence"/>
</dbReference>
<feature type="transmembrane region" description="Helical" evidence="9">
    <location>
        <begin position="162"/>
        <end position="183"/>
    </location>
</feature>
<dbReference type="InterPro" id="IPR003439">
    <property type="entry name" value="ABC_transporter-like_ATP-bd"/>
</dbReference>
<keyword evidence="6" id="KW-0067">ATP-binding</keyword>
<reference evidence="13" key="1">
    <citation type="submission" date="2017-04" db="EMBL/GenBank/DDBJ databases">
        <authorList>
            <person name="Abreu V.A."/>
            <person name="Popin R.V."/>
            <person name="Rigonato J."/>
            <person name="Andreote A.P."/>
            <person name="Schaker P.C."/>
            <person name="Hoff-Risseti C."/>
            <person name="Alvarenga D.O."/>
            <person name="Varani A.M."/>
            <person name="Fiore M.F."/>
        </authorList>
    </citation>
    <scope>NUCLEOTIDE SEQUENCE [LARGE SCALE GENOMIC DNA]</scope>
    <source>
        <strain evidence="13">CENA303</strain>
    </source>
</reference>
<dbReference type="CDD" id="cd07346">
    <property type="entry name" value="ABC_6TM_exporters"/>
    <property type="match status" value="1"/>
</dbReference>
<dbReference type="InterPro" id="IPR039421">
    <property type="entry name" value="Type_1_exporter"/>
</dbReference>
<evidence type="ECO:0000256" key="9">
    <source>
        <dbReference type="SAM" id="Phobius"/>
    </source>
</evidence>
<feature type="transmembrane region" description="Helical" evidence="9">
    <location>
        <begin position="57"/>
        <end position="78"/>
    </location>
</feature>
<organism evidence="12 13">
    <name type="scientific">Cylindrospermopsis raciborskii CENA303</name>
    <dbReference type="NCBI Taxonomy" id="1170769"/>
    <lineage>
        <taxon>Bacteria</taxon>
        <taxon>Bacillati</taxon>
        <taxon>Cyanobacteriota</taxon>
        <taxon>Cyanophyceae</taxon>
        <taxon>Nostocales</taxon>
        <taxon>Aphanizomenonaceae</taxon>
        <taxon>Cylindrospermopsis</taxon>
    </lineage>
</organism>
<evidence type="ECO:0000313" key="12">
    <source>
        <dbReference type="EMBL" id="OSO93010.1"/>
    </source>
</evidence>
<comment type="subcellular location">
    <subcellularLocation>
        <location evidence="1">Cell membrane</location>
        <topology evidence="1">Multi-pass membrane protein</topology>
    </subcellularLocation>
</comment>
<dbReference type="PANTHER" id="PTHR43394">
    <property type="entry name" value="ATP-DEPENDENT PERMEASE MDL1, MITOCHONDRIAL"/>
    <property type="match status" value="1"/>
</dbReference>
<dbReference type="InterPro" id="IPR036640">
    <property type="entry name" value="ABC1_TM_sf"/>
</dbReference>
<dbReference type="PROSITE" id="PS00211">
    <property type="entry name" value="ABC_TRANSPORTER_1"/>
    <property type="match status" value="1"/>
</dbReference>
<dbReference type="AlphaFoldDB" id="A0A1X4G8Y2"/>
<keyword evidence="8 9" id="KW-0472">Membrane</keyword>
<dbReference type="Pfam" id="PF00664">
    <property type="entry name" value="ABC_membrane"/>
    <property type="match status" value="1"/>
</dbReference>
<evidence type="ECO:0000259" key="11">
    <source>
        <dbReference type="PROSITE" id="PS50929"/>
    </source>
</evidence>
<dbReference type="GO" id="GO:0016887">
    <property type="term" value="F:ATP hydrolysis activity"/>
    <property type="evidence" value="ECO:0007669"/>
    <property type="project" value="InterPro"/>
</dbReference>
<keyword evidence="5" id="KW-0547">Nucleotide-binding</keyword>
<evidence type="ECO:0000256" key="5">
    <source>
        <dbReference type="ARBA" id="ARBA00022741"/>
    </source>
</evidence>
<dbReference type="RefSeq" id="WP_009343429.1">
    <property type="nucleotide sequence ID" value="NZ_NBYN01000029.1"/>
</dbReference>
<keyword evidence="2" id="KW-0813">Transport</keyword>
<feature type="domain" description="ABC transmembrane type-1" evidence="11">
    <location>
        <begin position="22"/>
        <end position="304"/>
    </location>
</feature>
<evidence type="ECO:0000256" key="8">
    <source>
        <dbReference type="ARBA" id="ARBA00023136"/>
    </source>
</evidence>
<accession>A0A1X4G8Y2</accession>
<proteinExistence type="predicted"/>
<keyword evidence="7 9" id="KW-1133">Transmembrane helix</keyword>
<feature type="domain" description="ABC transporter" evidence="10">
    <location>
        <begin position="338"/>
        <end position="572"/>
    </location>
</feature>
<dbReference type="InterPro" id="IPR027417">
    <property type="entry name" value="P-loop_NTPase"/>
</dbReference>
<evidence type="ECO:0000256" key="2">
    <source>
        <dbReference type="ARBA" id="ARBA00022448"/>
    </source>
</evidence>
<dbReference type="PANTHER" id="PTHR43394:SF1">
    <property type="entry name" value="ATP-BINDING CASSETTE SUB-FAMILY B MEMBER 10, MITOCHONDRIAL"/>
    <property type="match status" value="1"/>
</dbReference>
<keyword evidence="3" id="KW-1003">Cell membrane</keyword>
<dbReference type="InterPro" id="IPR017871">
    <property type="entry name" value="ABC_transporter-like_CS"/>
</dbReference>
<dbReference type="Pfam" id="PF00005">
    <property type="entry name" value="ABC_tran"/>
    <property type="match status" value="1"/>
</dbReference>
<feature type="transmembrane region" description="Helical" evidence="9">
    <location>
        <begin position="131"/>
        <end position="156"/>
    </location>
</feature>
<dbReference type="FunFam" id="3.40.50.300:FF:000221">
    <property type="entry name" value="Multidrug ABC transporter ATP-binding protein"/>
    <property type="match status" value="1"/>
</dbReference>
<dbReference type="Gene3D" id="3.40.50.300">
    <property type="entry name" value="P-loop containing nucleotide triphosphate hydrolases"/>
    <property type="match status" value="1"/>
</dbReference>
<feature type="transmembrane region" description="Helical" evidence="9">
    <location>
        <begin position="20"/>
        <end position="45"/>
    </location>
</feature>
<dbReference type="InterPro" id="IPR003593">
    <property type="entry name" value="AAA+_ATPase"/>
</dbReference>
<evidence type="ECO:0000256" key="7">
    <source>
        <dbReference type="ARBA" id="ARBA00022989"/>
    </source>
</evidence>
<feature type="transmembrane region" description="Helical" evidence="9">
    <location>
        <begin position="251"/>
        <end position="272"/>
    </location>
</feature>
<dbReference type="EMBL" id="NBYN01000029">
    <property type="protein sequence ID" value="OSO93010.1"/>
    <property type="molecule type" value="Genomic_DNA"/>
</dbReference>
<dbReference type="GO" id="GO:0005524">
    <property type="term" value="F:ATP binding"/>
    <property type="evidence" value="ECO:0007669"/>
    <property type="project" value="UniProtKB-KW"/>
</dbReference>
<name>A0A1X4G8Y2_9CYAN</name>
<dbReference type="SMART" id="SM00382">
    <property type="entry name" value="AAA"/>
    <property type="match status" value="1"/>
</dbReference>
<dbReference type="PROSITE" id="PS50893">
    <property type="entry name" value="ABC_TRANSPORTER_2"/>
    <property type="match status" value="1"/>
</dbReference>
<protein>
    <submittedName>
        <fullName evidence="12">ABC transporter</fullName>
    </submittedName>
</protein>
<evidence type="ECO:0000256" key="6">
    <source>
        <dbReference type="ARBA" id="ARBA00022840"/>
    </source>
</evidence>